<dbReference type="InterPro" id="IPR011993">
    <property type="entry name" value="PH-like_dom_sf"/>
</dbReference>
<feature type="compositionally biased region" description="Low complexity" evidence="3">
    <location>
        <begin position="22"/>
        <end position="35"/>
    </location>
</feature>
<evidence type="ECO:0000313" key="6">
    <source>
        <dbReference type="Proteomes" id="UP001217417"/>
    </source>
</evidence>
<keyword evidence="2" id="KW-0539">Nucleus</keyword>
<feature type="region of interest" description="Disordered" evidence="3">
    <location>
        <begin position="355"/>
        <end position="378"/>
    </location>
</feature>
<comment type="caution">
    <text evidence="5">The sequence shown here is derived from an EMBL/GenBank/DDBJ whole genome shotgun (WGS) entry which is preliminary data.</text>
</comment>
<sequence length="459" mass="48706">MGGSKEESSTGPGPDPSTVDNAVPSDSAPSAPAIAEKTKDIEQNDERPEDKSDLKDSNPKDAEAPTSRKRSLDSSPVPGDVDDAVIPAGSNSLKRQRTRESPMNPVSDSGKKESVDNKEAAEGSTNDSSVAAKVVEATEVCDTESAEPTDTSGSATENTATTSTTGAPITTEPQKASAEDIKKENAKAESTARNGTTDDNKQAGPSLFGSSVSKSASLFGNTPPSGTSPFAFTGKSIFGSNSAFSSGSSDQPKPFSAFSSNNPFLNAFSKDKSNDNEVEENGPAEDEKENDAADNFDQPYMQLNLEKKIVETGEEMETSVFNCRAKLYSLDPTEADEGWKERGIGVLHLNVLKDDTETPAETPEPTSADASKESTPTIRARKSKARIVMRADGVLKVILNLPLVKGIEVMKGMKSSLVSEKFVRIAAWENHKPIQYALRMGNGTVATEFYDTAVSLINS</sequence>
<feature type="compositionally biased region" description="Low complexity" evidence="3">
    <location>
        <begin position="359"/>
        <end position="369"/>
    </location>
</feature>
<dbReference type="GO" id="GO:0005634">
    <property type="term" value="C:nucleus"/>
    <property type="evidence" value="ECO:0007669"/>
    <property type="project" value="UniProtKB-SubCell"/>
</dbReference>
<dbReference type="PANTHER" id="PTHR23138">
    <property type="entry name" value="RAN BINDING PROTEIN"/>
    <property type="match status" value="1"/>
</dbReference>
<protein>
    <recommendedName>
        <fullName evidence="4">RanBD1 domain-containing protein</fullName>
    </recommendedName>
</protein>
<accession>A0AAD7QY08</accession>
<name>A0AAD7QY08_9ASCO</name>
<proteinExistence type="predicted"/>
<dbReference type="InterPro" id="IPR045255">
    <property type="entry name" value="RanBP1-like"/>
</dbReference>
<dbReference type="Pfam" id="PF00638">
    <property type="entry name" value="Ran_BP1"/>
    <property type="match status" value="2"/>
</dbReference>
<dbReference type="PROSITE" id="PS50196">
    <property type="entry name" value="RANBD1"/>
    <property type="match status" value="1"/>
</dbReference>
<dbReference type="SMART" id="SM00160">
    <property type="entry name" value="RanBD"/>
    <property type="match status" value="1"/>
</dbReference>
<reference evidence="5" key="1">
    <citation type="submission" date="2023-03" db="EMBL/GenBank/DDBJ databases">
        <title>Near-Complete genome sequence of Lipomyces tetrasporous NRRL Y-64009, an oleaginous yeast capable of growing on lignocellulosic hydrolysates.</title>
        <authorList>
            <consortium name="Lawrence Berkeley National Laboratory"/>
            <person name="Jagtap S.S."/>
            <person name="Liu J.-J."/>
            <person name="Walukiewicz H.E."/>
            <person name="Pangilinan J."/>
            <person name="Lipzen A."/>
            <person name="Ahrendt S."/>
            <person name="Koriabine M."/>
            <person name="Cobaugh K."/>
            <person name="Salamov A."/>
            <person name="Yoshinaga Y."/>
            <person name="Ng V."/>
            <person name="Daum C."/>
            <person name="Grigoriev I.V."/>
            <person name="Slininger P.J."/>
            <person name="Dien B.S."/>
            <person name="Jin Y.-S."/>
            <person name="Rao C.V."/>
        </authorList>
    </citation>
    <scope>NUCLEOTIDE SEQUENCE</scope>
    <source>
        <strain evidence="5">NRRL Y-64009</strain>
    </source>
</reference>
<feature type="region of interest" description="Disordered" evidence="3">
    <location>
        <begin position="1"/>
        <end position="298"/>
    </location>
</feature>
<feature type="compositionally biased region" description="Low complexity" evidence="3">
    <location>
        <begin position="236"/>
        <end position="249"/>
    </location>
</feature>
<dbReference type="InterPro" id="IPR000156">
    <property type="entry name" value="Ran_bind_dom"/>
</dbReference>
<evidence type="ECO:0000256" key="1">
    <source>
        <dbReference type="ARBA" id="ARBA00004123"/>
    </source>
</evidence>
<comment type="subcellular location">
    <subcellularLocation>
        <location evidence="1">Nucleus</location>
    </subcellularLocation>
</comment>
<dbReference type="SUPFAM" id="SSF50729">
    <property type="entry name" value="PH domain-like"/>
    <property type="match status" value="1"/>
</dbReference>
<keyword evidence="6" id="KW-1185">Reference proteome</keyword>
<feature type="compositionally biased region" description="Basic and acidic residues" evidence="3">
    <location>
        <begin position="177"/>
        <end position="187"/>
    </location>
</feature>
<organism evidence="5 6">
    <name type="scientific">Lipomyces tetrasporus</name>
    <dbReference type="NCBI Taxonomy" id="54092"/>
    <lineage>
        <taxon>Eukaryota</taxon>
        <taxon>Fungi</taxon>
        <taxon>Dikarya</taxon>
        <taxon>Ascomycota</taxon>
        <taxon>Saccharomycotina</taxon>
        <taxon>Lipomycetes</taxon>
        <taxon>Lipomycetales</taxon>
        <taxon>Lipomycetaceae</taxon>
        <taxon>Lipomyces</taxon>
    </lineage>
</organism>
<evidence type="ECO:0000256" key="3">
    <source>
        <dbReference type="SAM" id="MobiDB-lite"/>
    </source>
</evidence>
<dbReference type="Gene3D" id="2.30.29.30">
    <property type="entry name" value="Pleckstrin-homology domain (PH domain)/Phosphotyrosine-binding domain (PTB)"/>
    <property type="match status" value="1"/>
</dbReference>
<dbReference type="RefSeq" id="XP_056046970.1">
    <property type="nucleotide sequence ID" value="XM_056186196.1"/>
</dbReference>
<evidence type="ECO:0000256" key="2">
    <source>
        <dbReference type="ARBA" id="ARBA00023242"/>
    </source>
</evidence>
<dbReference type="PANTHER" id="PTHR23138:SF142">
    <property type="entry name" value="RAN-BINDING PROTEIN 3B-RELATED"/>
    <property type="match status" value="1"/>
</dbReference>
<feature type="compositionally biased region" description="Low complexity" evidence="3">
    <location>
        <begin position="151"/>
        <end position="173"/>
    </location>
</feature>
<dbReference type="AlphaFoldDB" id="A0AAD7QY08"/>
<evidence type="ECO:0000259" key="4">
    <source>
        <dbReference type="PROSITE" id="PS50196"/>
    </source>
</evidence>
<evidence type="ECO:0000313" key="5">
    <source>
        <dbReference type="EMBL" id="KAJ8103520.1"/>
    </source>
</evidence>
<gene>
    <name evidence="5" type="ORF">POJ06DRAFT_242120</name>
</gene>
<dbReference type="GeneID" id="80881362"/>
<feature type="domain" description="RanBD1" evidence="4">
    <location>
        <begin position="298"/>
        <end position="451"/>
    </location>
</feature>
<feature type="compositionally biased region" description="Acidic residues" evidence="3">
    <location>
        <begin position="276"/>
        <end position="294"/>
    </location>
</feature>
<dbReference type="Proteomes" id="UP001217417">
    <property type="component" value="Unassembled WGS sequence"/>
</dbReference>
<feature type="compositionally biased region" description="Basic and acidic residues" evidence="3">
    <location>
        <begin position="36"/>
        <end position="63"/>
    </location>
</feature>
<feature type="compositionally biased region" description="Basic and acidic residues" evidence="3">
    <location>
        <begin position="109"/>
        <end position="121"/>
    </location>
</feature>
<dbReference type="EMBL" id="JARPMG010000001">
    <property type="protein sequence ID" value="KAJ8103520.1"/>
    <property type="molecule type" value="Genomic_DNA"/>
</dbReference>
<feature type="compositionally biased region" description="Polar residues" evidence="3">
    <location>
        <begin position="208"/>
        <end position="230"/>
    </location>
</feature>